<protein>
    <submittedName>
        <fullName evidence="2">Uncharacterized protein</fullName>
    </submittedName>
</protein>
<gene>
    <name evidence="2" type="ORF">PRZ48_008027</name>
</gene>
<dbReference type="Proteomes" id="UP001305779">
    <property type="component" value="Unassembled WGS sequence"/>
</dbReference>
<evidence type="ECO:0000256" key="1">
    <source>
        <dbReference type="SAM" id="SignalP"/>
    </source>
</evidence>
<feature type="chain" id="PRO_5047206560" evidence="1">
    <location>
        <begin position="19"/>
        <end position="473"/>
    </location>
</feature>
<evidence type="ECO:0000313" key="3">
    <source>
        <dbReference type="Proteomes" id="UP001305779"/>
    </source>
</evidence>
<keyword evidence="3" id="KW-1185">Reference proteome</keyword>
<accession>A0ABR0EEZ8</accession>
<feature type="signal peptide" evidence="1">
    <location>
        <begin position="1"/>
        <end position="18"/>
    </location>
</feature>
<organism evidence="2 3">
    <name type="scientific">Zasmidium cellare</name>
    <name type="common">Wine cellar mold</name>
    <name type="synonym">Racodium cellare</name>
    <dbReference type="NCBI Taxonomy" id="395010"/>
    <lineage>
        <taxon>Eukaryota</taxon>
        <taxon>Fungi</taxon>
        <taxon>Dikarya</taxon>
        <taxon>Ascomycota</taxon>
        <taxon>Pezizomycotina</taxon>
        <taxon>Dothideomycetes</taxon>
        <taxon>Dothideomycetidae</taxon>
        <taxon>Mycosphaerellales</taxon>
        <taxon>Mycosphaerellaceae</taxon>
        <taxon>Zasmidium</taxon>
    </lineage>
</organism>
<dbReference type="EMBL" id="JAXOVC010000006">
    <property type="protein sequence ID" value="KAK4499841.1"/>
    <property type="molecule type" value="Genomic_DNA"/>
</dbReference>
<evidence type="ECO:0000313" key="2">
    <source>
        <dbReference type="EMBL" id="KAK4499841.1"/>
    </source>
</evidence>
<name>A0ABR0EEZ8_ZASCE</name>
<keyword evidence="1" id="KW-0732">Signal</keyword>
<sequence>MRLLRIVPFLALGSLAKAESSPASSEAELAARQVPAAQINVYCIAHEAVGEYDHFNATFEEACHDVSDRELKVGEQVAYEKCFDEFCITTLLVFKCGNETSTGSIDYKSCRTLFGLPFNKIECPSGGYVGSPAPGACWSALSLATPKTSMERFPALPAEAWSSASVPLGKRQAPQGVTACAPGDWQYSVEYDQFYQDASNFCDGMEKNAITLSTGEHYGSDNAYCNDETCLNFNVDFYCVAPGGGPAYGNVTWKGCMEFFVHPWWGYELESGKGPCVETQGKVIKGGWVTDVNPNACWNFSSLVLAPLADQTDVLSLPPSENYKLNWNAFPLPGMSTNYVPIAHQADDADPLPARTSTDYTPVARRADHAGVLCSKETFHDIIHTFCMLYEYCPWLNDEAFNLTQHYDLLGQEVTLSVIHSDSCTTDGKSGHDTCMEALEGMVGEACGGGDDVEVAKRADNCWDFNIEVEPST</sequence>
<proteinExistence type="predicted"/>
<reference evidence="2 3" key="1">
    <citation type="journal article" date="2023" name="G3 (Bethesda)">
        <title>A chromosome-level genome assembly of Zasmidium syzygii isolated from banana leaves.</title>
        <authorList>
            <person name="van Westerhoven A.C."/>
            <person name="Mehrabi R."/>
            <person name="Talebi R."/>
            <person name="Steentjes M.B.F."/>
            <person name="Corcolon B."/>
            <person name="Chong P.A."/>
            <person name="Kema G.H.J."/>
            <person name="Seidl M.F."/>
        </authorList>
    </citation>
    <scope>NUCLEOTIDE SEQUENCE [LARGE SCALE GENOMIC DNA]</scope>
    <source>
        <strain evidence="2 3">P124</strain>
    </source>
</reference>
<comment type="caution">
    <text evidence="2">The sequence shown here is derived from an EMBL/GenBank/DDBJ whole genome shotgun (WGS) entry which is preliminary data.</text>
</comment>